<dbReference type="AlphaFoldDB" id="A0AAV4R3Q6"/>
<keyword evidence="1" id="KW-0689">Ribosomal protein</keyword>
<reference evidence="1 2" key="1">
    <citation type="submission" date="2021-06" db="EMBL/GenBank/DDBJ databases">
        <title>Caerostris extrusa draft genome.</title>
        <authorList>
            <person name="Kono N."/>
            <person name="Arakawa K."/>
        </authorList>
    </citation>
    <scope>NUCLEOTIDE SEQUENCE [LARGE SCALE GENOMIC DNA]</scope>
</reference>
<dbReference type="PANTHER" id="PTHR13071:SF4">
    <property type="entry name" value="SMALL RIBOSOMAL SUBUNIT PROTEIN MS22"/>
    <property type="match status" value="1"/>
</dbReference>
<evidence type="ECO:0000313" key="1">
    <source>
        <dbReference type="EMBL" id="GIY16105.1"/>
    </source>
</evidence>
<proteinExistence type="predicted"/>
<evidence type="ECO:0000313" key="2">
    <source>
        <dbReference type="Proteomes" id="UP001054945"/>
    </source>
</evidence>
<comment type="caution">
    <text evidence="1">The sequence shown here is derived from an EMBL/GenBank/DDBJ whole genome shotgun (WGS) entry which is preliminary data.</text>
</comment>
<dbReference type="InterPro" id="IPR019374">
    <property type="entry name" value="Ribosomal_mS22"/>
</dbReference>
<keyword evidence="1" id="KW-0687">Ribonucleoprotein</keyword>
<protein>
    <submittedName>
        <fullName evidence="1">28S ribosomal protein S22, mitochondrial</fullName>
    </submittedName>
</protein>
<sequence>MIPVSAISVLFKKCAYQSSRICIQLNRYSSQNATANKKKLETLFMNRDVRKILYRITGKNYEKIFAPSQTTIKPKVYKFVTDEQLKELKADAKRKARAKLQMPPVMDIREPINEVLSKDPELQGYLRWKTIFTDLSTSVSNRDRIITVREIDGTLRKATWEERERMNQIFFPIPGRHLEVPKLFESPQFDVYCACLQFEPDSPDYHKVTNQTYEHIKQTKKFDDLRSTRHFGPMAFYFAIKKDIDSLLLDMMSRQLINDASDTIKLLYIIHPELHILKDNETNEIEILGFSGYLKITTSEDYIKNHSSQKDELELALQTLMEHQKSDLQQEATA</sequence>
<dbReference type="Proteomes" id="UP001054945">
    <property type="component" value="Unassembled WGS sequence"/>
</dbReference>
<dbReference type="GO" id="GO:0003735">
    <property type="term" value="F:structural constituent of ribosome"/>
    <property type="evidence" value="ECO:0007669"/>
    <property type="project" value="TreeGrafter"/>
</dbReference>
<organism evidence="1 2">
    <name type="scientific">Caerostris extrusa</name>
    <name type="common">Bark spider</name>
    <name type="synonym">Caerostris bankana</name>
    <dbReference type="NCBI Taxonomy" id="172846"/>
    <lineage>
        <taxon>Eukaryota</taxon>
        <taxon>Metazoa</taxon>
        <taxon>Ecdysozoa</taxon>
        <taxon>Arthropoda</taxon>
        <taxon>Chelicerata</taxon>
        <taxon>Arachnida</taxon>
        <taxon>Araneae</taxon>
        <taxon>Araneomorphae</taxon>
        <taxon>Entelegynae</taxon>
        <taxon>Araneoidea</taxon>
        <taxon>Araneidae</taxon>
        <taxon>Caerostris</taxon>
    </lineage>
</organism>
<dbReference type="PANTHER" id="PTHR13071">
    <property type="entry name" value="MITOCHONDRIAL 28S RIBOSOMAL PROTEIN S22"/>
    <property type="match status" value="1"/>
</dbReference>
<dbReference type="GO" id="GO:0005763">
    <property type="term" value="C:mitochondrial small ribosomal subunit"/>
    <property type="evidence" value="ECO:0007669"/>
    <property type="project" value="TreeGrafter"/>
</dbReference>
<keyword evidence="2" id="KW-1185">Reference proteome</keyword>
<gene>
    <name evidence="1" type="primary">MRPS22</name>
    <name evidence="1" type="ORF">CEXT_596621</name>
</gene>
<accession>A0AAV4R3Q6</accession>
<name>A0AAV4R3Q6_CAEEX</name>
<dbReference type="Pfam" id="PF10245">
    <property type="entry name" value="MRP-S22"/>
    <property type="match status" value="1"/>
</dbReference>
<dbReference type="EMBL" id="BPLR01007330">
    <property type="protein sequence ID" value="GIY16105.1"/>
    <property type="molecule type" value="Genomic_DNA"/>
</dbReference>